<proteinExistence type="predicted"/>
<feature type="transmembrane region" description="Helical" evidence="6">
    <location>
        <begin position="24"/>
        <end position="47"/>
    </location>
</feature>
<feature type="transmembrane region" description="Helical" evidence="6">
    <location>
        <begin position="116"/>
        <end position="136"/>
    </location>
</feature>
<feature type="transmembrane region" description="Helical" evidence="6">
    <location>
        <begin position="288"/>
        <end position="309"/>
    </location>
</feature>
<feature type="transmembrane region" description="Helical" evidence="6">
    <location>
        <begin position="364"/>
        <end position="381"/>
    </location>
</feature>
<feature type="transmembrane region" description="Helical" evidence="6">
    <location>
        <begin position="148"/>
        <end position="169"/>
    </location>
</feature>
<evidence type="ECO:0008006" key="8">
    <source>
        <dbReference type="Google" id="ProtNLM"/>
    </source>
</evidence>
<evidence type="ECO:0000256" key="3">
    <source>
        <dbReference type="ARBA" id="ARBA00022692"/>
    </source>
</evidence>
<feature type="transmembrane region" description="Helical" evidence="6">
    <location>
        <begin position="53"/>
        <end position="70"/>
    </location>
</feature>
<name>A0A7M1W4S6_VIBPH</name>
<accession>A0A7M1W4S6</accession>
<dbReference type="PANTHER" id="PTHR30250:SF11">
    <property type="entry name" value="O-ANTIGEN TRANSPORTER-RELATED"/>
    <property type="match status" value="1"/>
</dbReference>
<reference evidence="7" key="1">
    <citation type="submission" date="2020-08" db="EMBL/GenBank/DDBJ databases">
        <title>Genetic structure, function and evolution of capsule biosynthesis loci in Vibrio parahaemolyticus.</title>
        <authorList>
            <person name="Li L."/>
            <person name="Bian S."/>
        </authorList>
    </citation>
    <scope>NUCLEOTIDE SEQUENCE</scope>
    <source>
        <strain evidence="7">VP122</strain>
    </source>
</reference>
<feature type="transmembrane region" description="Helical" evidence="6">
    <location>
        <begin position="387"/>
        <end position="410"/>
    </location>
</feature>
<protein>
    <recommendedName>
        <fullName evidence="8">Polysaccharide biosynthesis protein</fullName>
    </recommendedName>
</protein>
<feature type="transmembrane region" description="Helical" evidence="6">
    <location>
        <begin position="214"/>
        <end position="239"/>
    </location>
</feature>
<organism evidence="7">
    <name type="scientific">Vibrio parahaemolyticus</name>
    <dbReference type="NCBI Taxonomy" id="670"/>
    <lineage>
        <taxon>Bacteria</taxon>
        <taxon>Pseudomonadati</taxon>
        <taxon>Pseudomonadota</taxon>
        <taxon>Gammaproteobacteria</taxon>
        <taxon>Vibrionales</taxon>
        <taxon>Vibrionaceae</taxon>
        <taxon>Vibrio</taxon>
    </lineage>
</organism>
<keyword evidence="2" id="KW-1003">Cell membrane</keyword>
<dbReference type="InterPro" id="IPR050833">
    <property type="entry name" value="Poly_Biosynth_Transport"/>
</dbReference>
<dbReference type="PANTHER" id="PTHR30250">
    <property type="entry name" value="PST FAMILY PREDICTED COLANIC ACID TRANSPORTER"/>
    <property type="match status" value="1"/>
</dbReference>
<sequence>MFYLWDDIYQPAQGTEVSLLKGSIYTLSGNVVYAFSQAIVVFIINKLGSPKDVGLFTFALATVTPLFILAQGGLRSRIVIDADFEYEFSSYFTLRLVLSALAVIIVLLIGGNNEEFIVVFLIACFKFFDSLFDILYGQYQRIMRFKSIAISKLIRSLLNISIFTLSYLYTNRLDVSLLFYVISSIISMFIYDFNTRFRVVDCFIKYRILDLKKLLFASLPLAITAFLISMNTSISRIILENSEGLIALGAFGSFSYLIVSFQIIIQSVCQTFSPKMAKSCLTGDKENFIKLCCYLILFVIVISIVFVSFSEIFKEYIFFALFNEEFFDYVSLYDFIIKVSPLVFLSIAFGNICTASHNVKYQPHFFFIIMLVNILFCILYVDDFGIYIGGYSLALVSSLSVIFSFFYSFYGFRARFKI</sequence>
<feature type="transmembrane region" description="Helical" evidence="6">
    <location>
        <begin position="245"/>
        <end position="268"/>
    </location>
</feature>
<feature type="transmembrane region" description="Helical" evidence="6">
    <location>
        <begin position="175"/>
        <end position="193"/>
    </location>
</feature>
<evidence type="ECO:0000256" key="4">
    <source>
        <dbReference type="ARBA" id="ARBA00022989"/>
    </source>
</evidence>
<evidence type="ECO:0000313" key="7">
    <source>
        <dbReference type="EMBL" id="QOS21981.1"/>
    </source>
</evidence>
<feature type="transmembrane region" description="Helical" evidence="6">
    <location>
        <begin position="329"/>
        <end position="352"/>
    </location>
</feature>
<dbReference type="EMBL" id="MT898202">
    <property type="protein sequence ID" value="QOS21981.1"/>
    <property type="molecule type" value="Genomic_DNA"/>
</dbReference>
<evidence type="ECO:0000256" key="2">
    <source>
        <dbReference type="ARBA" id="ARBA00022475"/>
    </source>
</evidence>
<keyword evidence="3 6" id="KW-0812">Transmembrane</keyword>
<evidence type="ECO:0000256" key="5">
    <source>
        <dbReference type="ARBA" id="ARBA00023136"/>
    </source>
</evidence>
<keyword evidence="5 6" id="KW-0472">Membrane</keyword>
<evidence type="ECO:0000256" key="6">
    <source>
        <dbReference type="SAM" id="Phobius"/>
    </source>
</evidence>
<dbReference type="InterPro" id="IPR002797">
    <property type="entry name" value="Polysacc_synth"/>
</dbReference>
<dbReference type="Pfam" id="PF01943">
    <property type="entry name" value="Polysacc_synt"/>
    <property type="match status" value="1"/>
</dbReference>
<dbReference type="GO" id="GO:0005886">
    <property type="term" value="C:plasma membrane"/>
    <property type="evidence" value="ECO:0007669"/>
    <property type="project" value="UniProtKB-SubCell"/>
</dbReference>
<feature type="transmembrane region" description="Helical" evidence="6">
    <location>
        <begin position="91"/>
        <end position="110"/>
    </location>
</feature>
<gene>
    <name evidence="7" type="ORF">VP122_00020</name>
</gene>
<evidence type="ECO:0000256" key="1">
    <source>
        <dbReference type="ARBA" id="ARBA00004651"/>
    </source>
</evidence>
<comment type="subcellular location">
    <subcellularLocation>
        <location evidence="1">Cell membrane</location>
        <topology evidence="1">Multi-pass membrane protein</topology>
    </subcellularLocation>
</comment>
<keyword evidence="4 6" id="KW-1133">Transmembrane helix</keyword>
<dbReference type="AlphaFoldDB" id="A0A7M1W4S6"/>